<evidence type="ECO:0000313" key="1">
    <source>
        <dbReference type="EMBL" id="ABM03563.1"/>
    </source>
</evidence>
<accession>A1SVP8</accession>
<name>A1SVP8_PSYIN</name>
<dbReference type="Proteomes" id="UP000000639">
    <property type="component" value="Chromosome"/>
</dbReference>
<dbReference type="AlphaFoldDB" id="A1SVP8"/>
<sequence>MTYHPGASSYCLFDNPGKTLETFSGPLFPGGVFSGYYLAGDRAANFSYEDERDLYDSTSYKSRNSAEFRRNGYYFTADAWPLGNHSENGMALAVTSMNLSFLVTEGDSSIDLGLDHISRRSRLLRLYDETSGIAVANLMGTVVVMELLRVCKNF</sequence>
<dbReference type="RefSeq" id="WP_011770123.1">
    <property type="nucleotide sequence ID" value="NC_008709.1"/>
</dbReference>
<evidence type="ECO:0000313" key="2">
    <source>
        <dbReference type="Proteomes" id="UP000000639"/>
    </source>
</evidence>
<reference evidence="1 2" key="1">
    <citation type="submission" date="2007-01" db="EMBL/GenBank/DDBJ databases">
        <title>Complete sequence of Psychromonas ingrahamii 37.</title>
        <authorList>
            <consortium name="US DOE Joint Genome Institute"/>
            <person name="Copeland A."/>
            <person name="Lucas S."/>
            <person name="Lapidus A."/>
            <person name="Barry K."/>
            <person name="Detter J.C."/>
            <person name="Glavina del Rio T."/>
            <person name="Hammon N."/>
            <person name="Israni S."/>
            <person name="Dalin E."/>
            <person name="Tice H."/>
            <person name="Pitluck S."/>
            <person name="Thompson L.S."/>
            <person name="Brettin T."/>
            <person name="Bruce D."/>
            <person name="Han C."/>
            <person name="Tapia R."/>
            <person name="Schmutz J."/>
            <person name="Larimer F."/>
            <person name="Land M."/>
            <person name="Hauser L."/>
            <person name="Kyrpides N."/>
            <person name="Ivanova N."/>
            <person name="Staley J."/>
            <person name="Richardson P."/>
        </authorList>
    </citation>
    <scope>NUCLEOTIDE SEQUENCE [LARGE SCALE GENOMIC DNA]</scope>
    <source>
        <strain evidence="1 2">37</strain>
    </source>
</reference>
<proteinExistence type="predicted"/>
<dbReference type="EMBL" id="CP000510">
    <property type="protein sequence ID" value="ABM03563.1"/>
    <property type="molecule type" value="Genomic_DNA"/>
</dbReference>
<dbReference type="KEGG" id="pin:Ping_1783"/>
<keyword evidence="2" id="KW-1185">Reference proteome</keyword>
<dbReference type="HOGENOM" id="CLU_1702803_0_0_6"/>
<organism evidence="1 2">
    <name type="scientific">Psychromonas ingrahamii (strain DSM 17664 / CCUG 51855 / 37)</name>
    <dbReference type="NCBI Taxonomy" id="357804"/>
    <lineage>
        <taxon>Bacteria</taxon>
        <taxon>Pseudomonadati</taxon>
        <taxon>Pseudomonadota</taxon>
        <taxon>Gammaproteobacteria</taxon>
        <taxon>Alteromonadales</taxon>
        <taxon>Psychromonadaceae</taxon>
        <taxon>Psychromonas</taxon>
    </lineage>
</organism>
<protein>
    <submittedName>
        <fullName evidence="1">Uncharacterized protein</fullName>
    </submittedName>
</protein>
<gene>
    <name evidence="1" type="ordered locus">Ping_1783</name>
</gene>